<dbReference type="EMBL" id="ML179494">
    <property type="protein sequence ID" value="THU86497.1"/>
    <property type="molecule type" value="Genomic_DNA"/>
</dbReference>
<dbReference type="AlphaFoldDB" id="A0A4S8LC82"/>
<feature type="region of interest" description="Disordered" evidence="1">
    <location>
        <begin position="1"/>
        <end position="195"/>
    </location>
</feature>
<feature type="compositionally biased region" description="Polar residues" evidence="1">
    <location>
        <begin position="109"/>
        <end position="120"/>
    </location>
</feature>
<organism evidence="3 4">
    <name type="scientific">Dendrothele bispora (strain CBS 962.96)</name>
    <dbReference type="NCBI Taxonomy" id="1314807"/>
    <lineage>
        <taxon>Eukaryota</taxon>
        <taxon>Fungi</taxon>
        <taxon>Dikarya</taxon>
        <taxon>Basidiomycota</taxon>
        <taxon>Agaricomycotina</taxon>
        <taxon>Agaricomycetes</taxon>
        <taxon>Agaricomycetidae</taxon>
        <taxon>Agaricales</taxon>
        <taxon>Agaricales incertae sedis</taxon>
        <taxon>Dendrothele</taxon>
    </lineage>
</organism>
<feature type="domain" description="DUF6589" evidence="2">
    <location>
        <begin position="510"/>
        <end position="910"/>
    </location>
</feature>
<evidence type="ECO:0000259" key="2">
    <source>
        <dbReference type="Pfam" id="PF20231"/>
    </source>
</evidence>
<keyword evidence="4" id="KW-1185">Reference proteome</keyword>
<gene>
    <name evidence="3" type="ORF">K435DRAFT_868210</name>
</gene>
<dbReference type="OrthoDB" id="5424058at2759"/>
<feature type="compositionally biased region" description="Polar residues" evidence="1">
    <location>
        <begin position="159"/>
        <end position="169"/>
    </location>
</feature>
<evidence type="ECO:0000256" key="1">
    <source>
        <dbReference type="SAM" id="MobiDB-lite"/>
    </source>
</evidence>
<feature type="compositionally biased region" description="Basic and acidic residues" evidence="1">
    <location>
        <begin position="1"/>
        <end position="13"/>
    </location>
</feature>
<protein>
    <recommendedName>
        <fullName evidence="2">DUF6589 domain-containing protein</fullName>
    </recommendedName>
</protein>
<name>A0A4S8LC82_DENBC</name>
<dbReference type="InterPro" id="IPR046496">
    <property type="entry name" value="DUF6589"/>
</dbReference>
<accession>A0A4S8LC82</accession>
<evidence type="ECO:0000313" key="3">
    <source>
        <dbReference type="EMBL" id="THU86497.1"/>
    </source>
</evidence>
<proteinExistence type="predicted"/>
<reference evidence="3 4" key="1">
    <citation type="journal article" date="2019" name="Nat. Ecol. Evol.">
        <title>Megaphylogeny resolves global patterns of mushroom evolution.</title>
        <authorList>
            <person name="Varga T."/>
            <person name="Krizsan K."/>
            <person name="Foldi C."/>
            <person name="Dima B."/>
            <person name="Sanchez-Garcia M."/>
            <person name="Sanchez-Ramirez S."/>
            <person name="Szollosi G.J."/>
            <person name="Szarkandi J.G."/>
            <person name="Papp V."/>
            <person name="Albert L."/>
            <person name="Andreopoulos W."/>
            <person name="Angelini C."/>
            <person name="Antonin V."/>
            <person name="Barry K.W."/>
            <person name="Bougher N.L."/>
            <person name="Buchanan P."/>
            <person name="Buyck B."/>
            <person name="Bense V."/>
            <person name="Catcheside P."/>
            <person name="Chovatia M."/>
            <person name="Cooper J."/>
            <person name="Damon W."/>
            <person name="Desjardin D."/>
            <person name="Finy P."/>
            <person name="Geml J."/>
            <person name="Haridas S."/>
            <person name="Hughes K."/>
            <person name="Justo A."/>
            <person name="Karasinski D."/>
            <person name="Kautmanova I."/>
            <person name="Kiss B."/>
            <person name="Kocsube S."/>
            <person name="Kotiranta H."/>
            <person name="LaButti K.M."/>
            <person name="Lechner B.E."/>
            <person name="Liimatainen K."/>
            <person name="Lipzen A."/>
            <person name="Lukacs Z."/>
            <person name="Mihaltcheva S."/>
            <person name="Morgado L.N."/>
            <person name="Niskanen T."/>
            <person name="Noordeloos M.E."/>
            <person name="Ohm R.A."/>
            <person name="Ortiz-Santana B."/>
            <person name="Ovrebo C."/>
            <person name="Racz N."/>
            <person name="Riley R."/>
            <person name="Savchenko A."/>
            <person name="Shiryaev A."/>
            <person name="Soop K."/>
            <person name="Spirin V."/>
            <person name="Szebenyi C."/>
            <person name="Tomsovsky M."/>
            <person name="Tulloss R.E."/>
            <person name="Uehling J."/>
            <person name="Grigoriev I.V."/>
            <person name="Vagvolgyi C."/>
            <person name="Papp T."/>
            <person name="Martin F.M."/>
            <person name="Miettinen O."/>
            <person name="Hibbett D.S."/>
            <person name="Nagy L.G."/>
        </authorList>
    </citation>
    <scope>NUCLEOTIDE SEQUENCE [LARGE SCALE GENOMIC DNA]</scope>
    <source>
        <strain evidence="3 4">CBS 962.96</strain>
    </source>
</reference>
<feature type="compositionally biased region" description="Pro residues" evidence="1">
    <location>
        <begin position="132"/>
        <end position="143"/>
    </location>
</feature>
<sequence length="1035" mass="116917">MPFKATKKDEDTSFKPSGHVSSTLKKKKRTRSQTEVNSIDAETPLPRRRTRQSISAPDSTEEPVAASSSHSLQPRKRRREAKSPDSDIEADSTLADHSSQELLPFRVNTPHTPNSHNQEVAQHDISADPQSPSFPPQSPPQSPSFPQSVTPPDLVQHQAPHSSPLSILDSSPFRPQGGRSRVMNPVRNPKGFKKSEEYKQLMELERTQREARQTEQRIAVEEERHRTKEAERLNKVDRAHDVIQLITQPESESGFGFESLKEFFDSMMDRGSDSQITANISRFCRDHGASLASAYWIGRRKEGAAIQRYLSRPSGTPMTDVVNQFSLEKFRSDLQELAPTIWKLLLSAAVPANATQDGGVRRNKELVFVSICAMISMLRSQKANNFQVIIGFFLLGSGASKREIEVLHQAGLSISYTAVMEHIRLLAAENLDYVRKIVKEYMFSIVWDNINLAFRVESQRLGSKSHFDNGTTGSLLLVADPDTGKKVPPGTLPLHMKSARTRTRSIIENHDSLLSISADDAVVLQNCLVWQLKSIALEHESAFGHLKKDFGECPSVDQITPHVTEHYPLPAMHIDESSLDGTIEVEDTIFKNLHFSNNDMREHGLLFEDGDLLTDSLNSKVESARRNSTEPIEGRKGNIRRYGLFHQKMAGCRMVINEHWGKPNGKPGSLWWEHTQLLHRKPMVAGWQSKKAAPWKPSHELIQISLAAHVLDGFRIYCSHHNFQEWAQQVTMDEFNSVALQVYNKLFTSAAYEECLDSETKDKVFLNSILYNRDALLYWLFCMSIKAGDIGRVVLVLRVWMVMMRTPKTMPKYADAIFETLGRLQSFNPVLRKFFLHNWLVNLTGKPFRFKEIDLLQEHLNFWLKIIYNAKGVNKSWKWLAMISVCIYSLRDAMKTVQSAFQIPSLGVRHTVPDMSAEISLLADNLKNEKTQECVVTRDGNDSVDLVRDLLAEGSKYANSKSAFSKFKKSTDIIENLGFQEGLTGVVDESTEDQLGEEADDILDYEPTGEDLSLDAEEPLYDFIDTLAPESAADV</sequence>
<evidence type="ECO:0000313" key="4">
    <source>
        <dbReference type="Proteomes" id="UP000297245"/>
    </source>
</evidence>
<dbReference type="Pfam" id="PF20231">
    <property type="entry name" value="DUF6589"/>
    <property type="match status" value="1"/>
</dbReference>
<dbReference type="Proteomes" id="UP000297245">
    <property type="component" value="Unassembled WGS sequence"/>
</dbReference>